<dbReference type="Proteomes" id="UP001234297">
    <property type="component" value="Chromosome 3"/>
</dbReference>
<comment type="caution">
    <text evidence="1">The sequence shown here is derived from an EMBL/GenBank/DDBJ whole genome shotgun (WGS) entry which is preliminary data.</text>
</comment>
<sequence length="111" mass="12048">MHDMLLEIPSLFVCNGGEDGEGCGGGDSVDGVTGFDGEDGNFSGGFLEGFRAVVPREGACRLRKSLEYMLVLLKILQRLSFFESFESAHSLHGLSSSIAKEELILKVEGFW</sequence>
<gene>
    <name evidence="1" type="ORF">MRB53_008943</name>
</gene>
<evidence type="ECO:0000313" key="1">
    <source>
        <dbReference type="EMBL" id="KAJ8634676.1"/>
    </source>
</evidence>
<organism evidence="1 2">
    <name type="scientific">Persea americana</name>
    <name type="common">Avocado</name>
    <dbReference type="NCBI Taxonomy" id="3435"/>
    <lineage>
        <taxon>Eukaryota</taxon>
        <taxon>Viridiplantae</taxon>
        <taxon>Streptophyta</taxon>
        <taxon>Embryophyta</taxon>
        <taxon>Tracheophyta</taxon>
        <taxon>Spermatophyta</taxon>
        <taxon>Magnoliopsida</taxon>
        <taxon>Magnoliidae</taxon>
        <taxon>Laurales</taxon>
        <taxon>Lauraceae</taxon>
        <taxon>Persea</taxon>
    </lineage>
</organism>
<accession>A0ACC2LMJ9</accession>
<name>A0ACC2LMJ9_PERAE</name>
<dbReference type="EMBL" id="CM056811">
    <property type="protein sequence ID" value="KAJ8634676.1"/>
    <property type="molecule type" value="Genomic_DNA"/>
</dbReference>
<reference evidence="1 2" key="1">
    <citation type="journal article" date="2022" name="Hortic Res">
        <title>A haplotype resolved chromosomal level avocado genome allows analysis of novel avocado genes.</title>
        <authorList>
            <person name="Nath O."/>
            <person name="Fletcher S.J."/>
            <person name="Hayward A."/>
            <person name="Shaw L.M."/>
            <person name="Masouleh A.K."/>
            <person name="Furtado A."/>
            <person name="Henry R.J."/>
            <person name="Mitter N."/>
        </authorList>
    </citation>
    <scope>NUCLEOTIDE SEQUENCE [LARGE SCALE GENOMIC DNA]</scope>
    <source>
        <strain evidence="2">cv. Hass</strain>
    </source>
</reference>
<proteinExistence type="predicted"/>
<keyword evidence="2" id="KW-1185">Reference proteome</keyword>
<protein>
    <submittedName>
        <fullName evidence="1">Uncharacterized protein</fullName>
    </submittedName>
</protein>
<evidence type="ECO:0000313" key="2">
    <source>
        <dbReference type="Proteomes" id="UP001234297"/>
    </source>
</evidence>